<keyword evidence="4" id="KW-0479">Metal-binding</keyword>
<evidence type="ECO:0000256" key="1">
    <source>
        <dbReference type="ARBA" id="ARBA00001946"/>
    </source>
</evidence>
<dbReference type="AlphaFoldDB" id="A0A518IH94"/>
<evidence type="ECO:0000256" key="5">
    <source>
        <dbReference type="ARBA" id="ARBA00022842"/>
    </source>
</evidence>
<evidence type="ECO:0000313" key="8">
    <source>
        <dbReference type="EMBL" id="QDV52459.1"/>
    </source>
</evidence>
<dbReference type="RefSeq" id="WP_198000723.1">
    <property type="nucleotide sequence ID" value="NZ_CP037452.1"/>
</dbReference>
<dbReference type="GO" id="GO:0005975">
    <property type="term" value="P:carbohydrate metabolic process"/>
    <property type="evidence" value="ECO:0007669"/>
    <property type="project" value="InterPro"/>
</dbReference>
<keyword evidence="6 8" id="KW-0413">Isomerase</keyword>
<dbReference type="PANTHER" id="PTHR43771">
    <property type="entry name" value="PHOSPHOMANNOMUTASE"/>
    <property type="match status" value="1"/>
</dbReference>
<dbReference type="PANTHER" id="PTHR43771:SF1">
    <property type="entry name" value="PHOSPHOMANNOMUTASE"/>
    <property type="match status" value="1"/>
</dbReference>
<keyword evidence="9" id="KW-1185">Reference proteome</keyword>
<comment type="cofactor">
    <cofactor evidence="1">
        <name>Mg(2+)</name>
        <dbReference type="ChEBI" id="CHEBI:18420"/>
    </cofactor>
</comment>
<evidence type="ECO:0000313" key="9">
    <source>
        <dbReference type="Proteomes" id="UP000318313"/>
    </source>
</evidence>
<proteinExistence type="inferred from homology"/>
<keyword evidence="3" id="KW-0597">Phosphoprotein</keyword>
<gene>
    <name evidence="8" type="primary">algC_2</name>
    <name evidence="8" type="ORF">Enr17x_45220</name>
</gene>
<dbReference type="Pfam" id="PF02878">
    <property type="entry name" value="PGM_PMM_I"/>
    <property type="match status" value="1"/>
</dbReference>
<evidence type="ECO:0000256" key="3">
    <source>
        <dbReference type="ARBA" id="ARBA00022553"/>
    </source>
</evidence>
<organism evidence="8 9">
    <name type="scientific">Gimesia fumaroli</name>
    <dbReference type="NCBI Taxonomy" id="2527976"/>
    <lineage>
        <taxon>Bacteria</taxon>
        <taxon>Pseudomonadati</taxon>
        <taxon>Planctomycetota</taxon>
        <taxon>Planctomycetia</taxon>
        <taxon>Planctomycetales</taxon>
        <taxon>Planctomycetaceae</taxon>
        <taxon>Gimesia</taxon>
    </lineage>
</organism>
<dbReference type="EC" id="5.4.2.2" evidence="8"/>
<evidence type="ECO:0000256" key="4">
    <source>
        <dbReference type="ARBA" id="ARBA00022723"/>
    </source>
</evidence>
<accession>A0A518IH94</accession>
<sequence>MPLISSDAVRRSCKYNKQIHRESKTISLKSESHAGNQPEDETQILPQAAIPLKPRLPVLLQTAEVYFQCPGEDYPISKAIHLSRLAAFYPKCRTCPHNTETGNLSPQTVKRLQQTQKQRVAPENLFTAEGVRGVYLNEINRIQAAHIAGAFSNLLWEQLPLKGVAPQEPIASPKNTVLHSLEYPGPEKSRGPCVVIGFDERPSSPDIITGVASALRRNGCRVIDLGLTVPAVLSYAANHLQAQGAIMVTGSQCGPSYTGLEFLLEQSQPVSTGHGLEKIQEITTRGFGRASRQPGSQRTFHPMEPYRTQFHKHFHALRPLRIAVACSLRLVRETLNELFEKLPCQLTWVEIPHQKRNLLSTQDSDVLKLQECLESSEYDLGMLIDDDSRRCAFFDETGVLLPQHLISKFLMNALAADHTGKAFILEAECLAQLPDLPTGWNVHPHTGTLADGYFQMQTKQAVYAGGQSGYHWFRETVPTCDAILTLAHVLAALSFSDAPFSEVLS</sequence>
<protein>
    <submittedName>
        <fullName evidence="8">Phosphomannomutase/phosphoglucomutase</fullName>
        <ecNumber evidence="8">5.4.2.2</ecNumber>
    </submittedName>
</protein>
<evidence type="ECO:0000256" key="2">
    <source>
        <dbReference type="ARBA" id="ARBA00010231"/>
    </source>
</evidence>
<name>A0A518IH94_9PLAN</name>
<dbReference type="InterPro" id="IPR005844">
    <property type="entry name" value="A-D-PHexomutase_a/b/a-I"/>
</dbReference>
<comment type="similarity">
    <text evidence="2">Belongs to the phosphohexose mutase family.</text>
</comment>
<keyword evidence="5" id="KW-0460">Magnesium</keyword>
<dbReference type="Gene3D" id="3.40.120.10">
    <property type="entry name" value="Alpha-D-Glucose-1,6-Bisphosphate, subunit A, domain 3"/>
    <property type="match status" value="3"/>
</dbReference>
<dbReference type="GO" id="GO:0046872">
    <property type="term" value="F:metal ion binding"/>
    <property type="evidence" value="ECO:0007669"/>
    <property type="project" value="UniProtKB-KW"/>
</dbReference>
<evidence type="ECO:0000256" key="6">
    <source>
        <dbReference type="ARBA" id="ARBA00023235"/>
    </source>
</evidence>
<dbReference type="EMBL" id="CP037452">
    <property type="protein sequence ID" value="QDV52459.1"/>
    <property type="molecule type" value="Genomic_DNA"/>
</dbReference>
<feature type="domain" description="Alpha-D-phosphohexomutase alpha/beta/alpha" evidence="7">
    <location>
        <begin position="189"/>
        <end position="284"/>
    </location>
</feature>
<dbReference type="InterPro" id="IPR016055">
    <property type="entry name" value="A-D-PHexomutase_a/b/a-I/II/III"/>
</dbReference>
<dbReference type="Proteomes" id="UP000318313">
    <property type="component" value="Chromosome"/>
</dbReference>
<dbReference type="SUPFAM" id="SSF53738">
    <property type="entry name" value="Phosphoglucomutase, first 3 domains"/>
    <property type="match status" value="2"/>
</dbReference>
<reference evidence="8 9" key="1">
    <citation type="submission" date="2019-03" db="EMBL/GenBank/DDBJ databases">
        <title>Deep-cultivation of Planctomycetes and their phenomic and genomic characterization uncovers novel biology.</title>
        <authorList>
            <person name="Wiegand S."/>
            <person name="Jogler M."/>
            <person name="Boedeker C."/>
            <person name="Pinto D."/>
            <person name="Vollmers J."/>
            <person name="Rivas-Marin E."/>
            <person name="Kohn T."/>
            <person name="Peeters S.H."/>
            <person name="Heuer A."/>
            <person name="Rast P."/>
            <person name="Oberbeckmann S."/>
            <person name="Bunk B."/>
            <person name="Jeske O."/>
            <person name="Meyerdierks A."/>
            <person name="Storesund J.E."/>
            <person name="Kallscheuer N."/>
            <person name="Luecker S."/>
            <person name="Lage O.M."/>
            <person name="Pohl T."/>
            <person name="Merkel B.J."/>
            <person name="Hornburger P."/>
            <person name="Mueller R.-W."/>
            <person name="Bruemmer F."/>
            <person name="Labrenz M."/>
            <person name="Spormann A.M."/>
            <person name="Op den Camp H."/>
            <person name="Overmann J."/>
            <person name="Amann R."/>
            <person name="Jetten M.S.M."/>
            <person name="Mascher T."/>
            <person name="Medema M.H."/>
            <person name="Devos D.P."/>
            <person name="Kaster A.-K."/>
            <person name="Ovreas L."/>
            <person name="Rohde M."/>
            <person name="Galperin M.Y."/>
            <person name="Jogler C."/>
        </authorList>
    </citation>
    <scope>NUCLEOTIDE SEQUENCE [LARGE SCALE GENOMIC DNA]</scope>
    <source>
        <strain evidence="8 9">Enr17</strain>
    </source>
</reference>
<dbReference type="KEGG" id="gfm:Enr17x_45220"/>
<dbReference type="GO" id="GO:0004614">
    <property type="term" value="F:phosphoglucomutase activity"/>
    <property type="evidence" value="ECO:0007669"/>
    <property type="project" value="UniProtKB-EC"/>
</dbReference>
<evidence type="ECO:0000259" key="7">
    <source>
        <dbReference type="Pfam" id="PF02878"/>
    </source>
</evidence>